<protein>
    <recommendedName>
        <fullName evidence="1">HD-Zip IV C-terminal domain-containing protein</fullName>
    </recommendedName>
</protein>
<evidence type="ECO:0000313" key="2">
    <source>
        <dbReference type="EMBL" id="KAG5580133.1"/>
    </source>
</evidence>
<dbReference type="Pfam" id="PF25797">
    <property type="entry name" value="PDF2_C"/>
    <property type="match status" value="1"/>
</dbReference>
<dbReference type="InterPro" id="IPR042160">
    <property type="entry name" value="HD-Zip_IV"/>
</dbReference>
<keyword evidence="3" id="KW-1185">Reference proteome</keyword>
<dbReference type="PANTHER" id="PTHR45654:SF9">
    <property type="entry name" value="HOMEOBOX-LEUCINE ZIPPER PROTEIN HDG10-RELATED"/>
    <property type="match status" value="1"/>
</dbReference>
<evidence type="ECO:0000313" key="3">
    <source>
        <dbReference type="Proteomes" id="UP000824120"/>
    </source>
</evidence>
<accession>A0A9J5WY08</accession>
<dbReference type="InterPro" id="IPR057993">
    <property type="entry name" value="HD-Zip_IV_C"/>
</dbReference>
<dbReference type="SUPFAM" id="SSF55961">
    <property type="entry name" value="Bet v1-like"/>
    <property type="match status" value="1"/>
</dbReference>
<name>A0A9J5WY08_SOLCO</name>
<dbReference type="Proteomes" id="UP000824120">
    <property type="component" value="Chromosome 10"/>
</dbReference>
<dbReference type="AlphaFoldDB" id="A0A9J5WY08"/>
<sequence>MAMTNNMCLEHDGLLIEEEERTRNLEILKVKTQRLREERTRLLNIISCFGGKSSVTGSNLAPPKATFESATNPLDKSLLSKNLCGSPIGYHPPFHQENTHHNNNFGAHSININNIPIMSSLTQENYRLHHENGKNSVFCEIVVPAMNEMLGLLNVDDPIWVNSPTDERWFIHRESYDRIFPNPNRPYKSSTARIESTKDRGVVSMTAIELIQIFLDSVTWIEHVQVDEKNQVDHILRDLLLDCQIYGAKRWIVTLQRMSERYNYARGATCPTRHYLKRDFKALSQLNNGDRVFIRQNDEITQPNGFIVTVATSQWLPLPFETIFDFLKDDKTRCQWDVLTGGNMMTEIERLLTGTFPKNSITIIQPHMQIENNMSVFKSQASMK</sequence>
<dbReference type="OrthoDB" id="1293172at2759"/>
<feature type="domain" description="HD-Zip IV C-terminal" evidence="1">
    <location>
        <begin position="277"/>
        <end position="377"/>
    </location>
</feature>
<comment type="caution">
    <text evidence="2">The sequence shown here is derived from an EMBL/GenBank/DDBJ whole genome shotgun (WGS) entry which is preliminary data.</text>
</comment>
<gene>
    <name evidence="2" type="ORF">H5410_050760</name>
</gene>
<reference evidence="2 3" key="1">
    <citation type="submission" date="2020-09" db="EMBL/GenBank/DDBJ databases">
        <title>De no assembly of potato wild relative species, Solanum commersonii.</title>
        <authorList>
            <person name="Cho K."/>
        </authorList>
    </citation>
    <scope>NUCLEOTIDE SEQUENCE [LARGE SCALE GENOMIC DNA]</scope>
    <source>
        <strain evidence="2">LZ3.2</strain>
        <tissue evidence="2">Leaf</tissue>
    </source>
</reference>
<dbReference type="EMBL" id="JACXVP010000010">
    <property type="protein sequence ID" value="KAG5580133.1"/>
    <property type="molecule type" value="Genomic_DNA"/>
</dbReference>
<proteinExistence type="predicted"/>
<organism evidence="2 3">
    <name type="scientific">Solanum commersonii</name>
    <name type="common">Commerson's wild potato</name>
    <name type="synonym">Commerson's nightshade</name>
    <dbReference type="NCBI Taxonomy" id="4109"/>
    <lineage>
        <taxon>Eukaryota</taxon>
        <taxon>Viridiplantae</taxon>
        <taxon>Streptophyta</taxon>
        <taxon>Embryophyta</taxon>
        <taxon>Tracheophyta</taxon>
        <taxon>Spermatophyta</taxon>
        <taxon>Magnoliopsida</taxon>
        <taxon>eudicotyledons</taxon>
        <taxon>Gunneridae</taxon>
        <taxon>Pentapetalae</taxon>
        <taxon>asterids</taxon>
        <taxon>lamiids</taxon>
        <taxon>Solanales</taxon>
        <taxon>Solanaceae</taxon>
        <taxon>Solanoideae</taxon>
        <taxon>Solaneae</taxon>
        <taxon>Solanum</taxon>
    </lineage>
</organism>
<evidence type="ECO:0000259" key="1">
    <source>
        <dbReference type="Pfam" id="PF25797"/>
    </source>
</evidence>
<dbReference type="PANTHER" id="PTHR45654">
    <property type="entry name" value="HOMEOBOX-LEUCINE ZIPPER PROTEIN MERISTEM L1"/>
    <property type="match status" value="1"/>
</dbReference>